<gene>
    <name evidence="2" type="ORF">SDJN03_28471</name>
</gene>
<feature type="transmembrane region" description="Helical" evidence="1">
    <location>
        <begin position="42"/>
        <end position="64"/>
    </location>
</feature>
<dbReference type="EMBL" id="JAGKQH010000019">
    <property type="protein sequence ID" value="KAG6571743.1"/>
    <property type="molecule type" value="Genomic_DNA"/>
</dbReference>
<keyword evidence="1" id="KW-0812">Transmembrane</keyword>
<evidence type="ECO:0000256" key="1">
    <source>
        <dbReference type="SAM" id="Phobius"/>
    </source>
</evidence>
<dbReference type="AlphaFoldDB" id="A0AAV6LX58"/>
<keyword evidence="1" id="KW-1133">Transmembrane helix</keyword>
<sequence length="66" mass="7726">MLHISPLSIVSTVTQFRTLSTFLRPRFPPRIYKYQNKRPFDLTVFFLSSRSAFASFLLCIVLNLKT</sequence>
<name>A0AAV6LX58_9ROSI</name>
<reference evidence="2 3" key="1">
    <citation type="journal article" date="2021" name="Hortic Res">
        <title>The domestication of Cucurbita argyrosperma as revealed by the genome of its wild relative.</title>
        <authorList>
            <person name="Barrera-Redondo J."/>
            <person name="Sanchez-de la Vega G."/>
            <person name="Aguirre-Liguori J.A."/>
            <person name="Castellanos-Morales G."/>
            <person name="Gutierrez-Guerrero Y.T."/>
            <person name="Aguirre-Dugua X."/>
            <person name="Aguirre-Planter E."/>
            <person name="Tenaillon M.I."/>
            <person name="Lira-Saade R."/>
            <person name="Eguiarte L.E."/>
        </authorList>
    </citation>
    <scope>NUCLEOTIDE SEQUENCE [LARGE SCALE GENOMIC DNA]</scope>
    <source>
        <strain evidence="2">JBR-2021</strain>
    </source>
</reference>
<dbReference type="Proteomes" id="UP000685013">
    <property type="component" value="Chromosome 19"/>
</dbReference>
<proteinExistence type="predicted"/>
<comment type="caution">
    <text evidence="2">The sequence shown here is derived from an EMBL/GenBank/DDBJ whole genome shotgun (WGS) entry which is preliminary data.</text>
</comment>
<feature type="non-terminal residue" evidence="2">
    <location>
        <position position="1"/>
    </location>
</feature>
<evidence type="ECO:0000313" key="2">
    <source>
        <dbReference type="EMBL" id="KAG6571743.1"/>
    </source>
</evidence>
<keyword evidence="1" id="KW-0472">Membrane</keyword>
<keyword evidence="3" id="KW-1185">Reference proteome</keyword>
<organism evidence="2 3">
    <name type="scientific">Cucurbita argyrosperma subsp. sororia</name>
    <dbReference type="NCBI Taxonomy" id="37648"/>
    <lineage>
        <taxon>Eukaryota</taxon>
        <taxon>Viridiplantae</taxon>
        <taxon>Streptophyta</taxon>
        <taxon>Embryophyta</taxon>
        <taxon>Tracheophyta</taxon>
        <taxon>Spermatophyta</taxon>
        <taxon>Magnoliopsida</taxon>
        <taxon>eudicotyledons</taxon>
        <taxon>Gunneridae</taxon>
        <taxon>Pentapetalae</taxon>
        <taxon>rosids</taxon>
        <taxon>fabids</taxon>
        <taxon>Cucurbitales</taxon>
        <taxon>Cucurbitaceae</taxon>
        <taxon>Cucurbiteae</taxon>
        <taxon>Cucurbita</taxon>
    </lineage>
</organism>
<protein>
    <submittedName>
        <fullName evidence="2">Uncharacterized protein</fullName>
    </submittedName>
</protein>
<accession>A0AAV6LX58</accession>
<evidence type="ECO:0000313" key="3">
    <source>
        <dbReference type="Proteomes" id="UP000685013"/>
    </source>
</evidence>